<evidence type="ECO:0000256" key="9">
    <source>
        <dbReference type="SAM" id="Phobius"/>
    </source>
</evidence>
<name>A0A0F7HM99_9STAP</name>
<keyword evidence="4 8" id="KW-0812">Transmembrane</keyword>
<dbReference type="InterPro" id="IPR000390">
    <property type="entry name" value="Small_drug/metabolite_transptr"/>
</dbReference>
<dbReference type="RefSeq" id="WP_046790800.1">
    <property type="nucleotide sequence ID" value="NZ_CP011366.1"/>
</dbReference>
<keyword evidence="5 9" id="KW-1133">Transmembrane helix</keyword>
<feature type="transmembrane region" description="Helical" evidence="9">
    <location>
        <begin position="33"/>
        <end position="51"/>
    </location>
</feature>
<dbReference type="InterPro" id="IPR037185">
    <property type="entry name" value="EmrE-like"/>
</dbReference>
<reference evidence="12" key="2">
    <citation type="submission" date="2015-04" db="EMBL/GenBank/DDBJ databases">
        <title>Complete genome sequence of Salinicoccus halodurans strain H3B36, isolated from the Qaidam basin of China.</title>
        <authorList>
            <person name="Ma Y."/>
            <person name="Jiang K."/>
            <person name="Xue Y."/>
        </authorList>
    </citation>
    <scope>NUCLEOTIDE SEQUENCE [LARGE SCALE GENOMIC DNA]</scope>
    <source>
        <strain evidence="12">H3B36</strain>
    </source>
</reference>
<dbReference type="InterPro" id="IPR045324">
    <property type="entry name" value="Small_multidrug_res"/>
</dbReference>
<dbReference type="FunFam" id="1.10.3730.20:FF:000001">
    <property type="entry name" value="Quaternary ammonium compound resistance transporter SugE"/>
    <property type="match status" value="1"/>
</dbReference>
<accession>A0A0F7HM99</accession>
<evidence type="ECO:0000256" key="5">
    <source>
        <dbReference type="ARBA" id="ARBA00022989"/>
    </source>
</evidence>
<evidence type="ECO:0000256" key="4">
    <source>
        <dbReference type="ARBA" id="ARBA00022692"/>
    </source>
</evidence>
<dbReference type="AlphaFoldDB" id="A0A0F7HM99"/>
<protein>
    <submittedName>
        <fullName evidence="11">Multidrug resistance protein EbrB</fullName>
    </submittedName>
    <submittedName>
        <fullName evidence="10">Multidrug transporter</fullName>
    </submittedName>
</protein>
<evidence type="ECO:0000256" key="1">
    <source>
        <dbReference type="ARBA" id="ARBA00004651"/>
    </source>
</evidence>
<evidence type="ECO:0000256" key="2">
    <source>
        <dbReference type="ARBA" id="ARBA00022448"/>
    </source>
</evidence>
<evidence type="ECO:0000313" key="12">
    <source>
        <dbReference type="Proteomes" id="UP000034029"/>
    </source>
</evidence>
<reference evidence="10 12" key="1">
    <citation type="journal article" date="2015" name="Int. J. Syst. Evol. Microbiol.">
        <title>Complete genome sequence of Salinicoccus halodurans H3B36, isolated from the Qaidam Basin in China.</title>
        <authorList>
            <person name="Jiang K."/>
            <person name="Xue Y."/>
            <person name="Ma Y."/>
        </authorList>
    </citation>
    <scope>NUCLEOTIDE SEQUENCE [LARGE SCALE GENOMIC DNA]</scope>
    <source>
        <strain evidence="10 12">H3B36</strain>
    </source>
</reference>
<dbReference type="Proteomes" id="UP000183090">
    <property type="component" value="Unassembled WGS sequence"/>
</dbReference>
<sequence length="114" mass="11969">MKNFMFLAGAIIFEVTGTTLLNLSDGFTNLVPTAALIISFALSFICLVYALKAIPLSLAYSIWAGLGTAGAGVIGVFLFDEVMTPVNIIGLLVIIAGVVIMNMSSGEKADRKPI</sequence>
<organism evidence="11 13">
    <name type="scientific">Salinicoccus halodurans</name>
    <dbReference type="NCBI Taxonomy" id="407035"/>
    <lineage>
        <taxon>Bacteria</taxon>
        <taxon>Bacillati</taxon>
        <taxon>Bacillota</taxon>
        <taxon>Bacilli</taxon>
        <taxon>Bacillales</taxon>
        <taxon>Staphylococcaceae</taxon>
        <taxon>Salinicoccus</taxon>
    </lineage>
</organism>
<evidence type="ECO:0000256" key="8">
    <source>
        <dbReference type="RuleBase" id="RU003942"/>
    </source>
</evidence>
<proteinExistence type="inferred from homology"/>
<dbReference type="Pfam" id="PF00893">
    <property type="entry name" value="Multi_Drug_Res"/>
    <property type="match status" value="1"/>
</dbReference>
<dbReference type="PANTHER" id="PTHR30561">
    <property type="entry name" value="SMR FAMILY PROTON-DEPENDENT DRUG EFFLUX TRANSPORTER SUGE"/>
    <property type="match status" value="1"/>
</dbReference>
<evidence type="ECO:0000313" key="11">
    <source>
        <dbReference type="EMBL" id="SFK89160.1"/>
    </source>
</evidence>
<evidence type="ECO:0000256" key="7">
    <source>
        <dbReference type="ARBA" id="ARBA00038032"/>
    </source>
</evidence>
<evidence type="ECO:0000313" key="13">
    <source>
        <dbReference type="Proteomes" id="UP000183090"/>
    </source>
</evidence>
<comment type="similarity">
    <text evidence="7 8">Belongs to the drug/metabolite transporter (DMT) superfamily. Small multidrug resistance (SMR) (TC 2.A.7.1) family.</text>
</comment>
<evidence type="ECO:0000313" key="10">
    <source>
        <dbReference type="EMBL" id="AKG74618.1"/>
    </source>
</evidence>
<keyword evidence="3" id="KW-1003">Cell membrane</keyword>
<dbReference type="Proteomes" id="UP000034029">
    <property type="component" value="Chromosome"/>
</dbReference>
<dbReference type="GO" id="GO:0005886">
    <property type="term" value="C:plasma membrane"/>
    <property type="evidence" value="ECO:0007669"/>
    <property type="project" value="UniProtKB-SubCell"/>
</dbReference>
<dbReference type="GO" id="GO:0022857">
    <property type="term" value="F:transmembrane transporter activity"/>
    <property type="evidence" value="ECO:0007669"/>
    <property type="project" value="InterPro"/>
</dbReference>
<evidence type="ECO:0000256" key="6">
    <source>
        <dbReference type="ARBA" id="ARBA00023136"/>
    </source>
</evidence>
<dbReference type="EMBL" id="CP011366">
    <property type="protein sequence ID" value="AKG74618.1"/>
    <property type="molecule type" value="Genomic_DNA"/>
</dbReference>
<gene>
    <name evidence="10" type="ORF">AAT16_10700</name>
    <name evidence="11" type="ORF">SAMN05216235_2314</name>
</gene>
<keyword evidence="6 9" id="KW-0472">Membrane</keyword>
<dbReference type="Gene3D" id="1.10.3730.20">
    <property type="match status" value="1"/>
</dbReference>
<feature type="transmembrane region" description="Helical" evidence="9">
    <location>
        <begin position="58"/>
        <end position="79"/>
    </location>
</feature>
<dbReference type="SUPFAM" id="SSF103481">
    <property type="entry name" value="Multidrug resistance efflux transporter EmrE"/>
    <property type="match status" value="1"/>
</dbReference>
<keyword evidence="12" id="KW-1185">Reference proteome</keyword>
<keyword evidence="2" id="KW-0813">Transport</keyword>
<evidence type="ECO:0000256" key="3">
    <source>
        <dbReference type="ARBA" id="ARBA00022475"/>
    </source>
</evidence>
<dbReference type="OrthoDB" id="21828at2"/>
<feature type="transmembrane region" description="Helical" evidence="9">
    <location>
        <begin position="85"/>
        <end position="104"/>
    </location>
</feature>
<reference evidence="11 13" key="3">
    <citation type="submission" date="2016-10" db="EMBL/GenBank/DDBJ databases">
        <authorList>
            <person name="Varghese N."/>
            <person name="Submissions S."/>
        </authorList>
    </citation>
    <scope>NUCLEOTIDE SEQUENCE [LARGE SCALE GENOMIC DNA]</scope>
    <source>
        <strain evidence="11 13">CGMCC 1.6501</strain>
    </source>
</reference>
<comment type="subcellular location">
    <subcellularLocation>
        <location evidence="1 8">Cell membrane</location>
        <topology evidence="1 8">Multi-pass membrane protein</topology>
    </subcellularLocation>
</comment>
<dbReference type="KEGG" id="shv:AAT16_10700"/>
<dbReference type="EMBL" id="FOTB01000005">
    <property type="protein sequence ID" value="SFK89160.1"/>
    <property type="molecule type" value="Genomic_DNA"/>
</dbReference>
<dbReference type="PANTHER" id="PTHR30561:SF1">
    <property type="entry name" value="MULTIDRUG TRANSPORTER EMRE"/>
    <property type="match status" value="1"/>
</dbReference>